<reference evidence="3 4" key="1">
    <citation type="journal article" date="2018" name="Plant J.">
        <title>Genome sequences of Chlorella sorokiniana UTEX 1602 and Micractinium conductrix SAG 241.80: implications to maltose excretion by a green alga.</title>
        <authorList>
            <person name="Arriola M.B."/>
            <person name="Velmurugan N."/>
            <person name="Zhang Y."/>
            <person name="Plunkett M.H."/>
            <person name="Hondzo H."/>
            <person name="Barney B.M."/>
        </authorList>
    </citation>
    <scope>NUCLEOTIDE SEQUENCE [LARGE SCALE GENOMIC DNA]</scope>
    <source>
        <strain evidence="4">UTEX 1602</strain>
    </source>
</reference>
<protein>
    <submittedName>
        <fullName evidence="3">PUB domain</fullName>
    </submittedName>
</protein>
<evidence type="ECO:0000259" key="2">
    <source>
        <dbReference type="Pfam" id="PF09409"/>
    </source>
</evidence>
<dbReference type="InterPro" id="IPR005331">
    <property type="entry name" value="Sulfotransferase"/>
</dbReference>
<keyword evidence="4" id="KW-1185">Reference proteome</keyword>
<sequence>MGGVRLKPPPGLTSLRLAVIISLPALACLAEPPSLNRSPCVECQVFVNHLYKILYLRQPKAASSALLGHFGRCISGGTVLHEDTGCLHRWDDPTPVPTSEEVAARPTYAPLQSMSEEQVADIWKDYFVFTHVRDPFSRAVSQYRHALRSNLAEPAECEALSQGLDWNRFCISPLELPKFCARRPDCCLKTITDDVWWKLVHLAPLAGCMTTADGRVAADFVLRWDHMQEDLPELLQQLNARPALGPGNGRRRREQHSNPRDLVVLTFHNPVLETGWRASQVESLRDADVLDCSARCWHLHLRCAMGYAGYFSTTARIKDKRTPLEATLANVGSLETLELLEKVTKNSAVQPAEEKFRRLKLSNSKIRSLIVEIEGGLEAMAALGWQQVQEDGEEVLTLAKGAATMAQVRCILEAQQEFKKNDRQLKRTKSSASLPGSEEQAALRAQIEADRLERATRSPVTADSVAQALPGEGARIATAKDCGIKCEC</sequence>
<dbReference type="InterPro" id="IPR027417">
    <property type="entry name" value="P-loop_NTPase"/>
</dbReference>
<dbReference type="InterPro" id="IPR036339">
    <property type="entry name" value="PUB-like_dom_sf"/>
</dbReference>
<feature type="signal peptide" evidence="1">
    <location>
        <begin position="1"/>
        <end position="30"/>
    </location>
</feature>
<proteinExistence type="predicted"/>
<comment type="caution">
    <text evidence="3">The sequence shown here is derived from an EMBL/GenBank/DDBJ whole genome shotgun (WGS) entry which is preliminary data.</text>
</comment>
<dbReference type="AlphaFoldDB" id="A0A2P6U4V7"/>
<dbReference type="OrthoDB" id="336240at2759"/>
<dbReference type="Gene3D" id="3.40.50.300">
    <property type="entry name" value="P-loop containing nucleotide triphosphate hydrolases"/>
    <property type="match status" value="1"/>
</dbReference>
<dbReference type="SUPFAM" id="SSF143503">
    <property type="entry name" value="PUG domain-like"/>
    <property type="match status" value="1"/>
</dbReference>
<organism evidence="3 4">
    <name type="scientific">Chlorella sorokiniana</name>
    <name type="common">Freshwater green alga</name>
    <dbReference type="NCBI Taxonomy" id="3076"/>
    <lineage>
        <taxon>Eukaryota</taxon>
        <taxon>Viridiplantae</taxon>
        <taxon>Chlorophyta</taxon>
        <taxon>core chlorophytes</taxon>
        <taxon>Trebouxiophyceae</taxon>
        <taxon>Chlorellales</taxon>
        <taxon>Chlorellaceae</taxon>
        <taxon>Chlorella clade</taxon>
        <taxon>Chlorella</taxon>
    </lineage>
</organism>
<dbReference type="InterPro" id="IPR018997">
    <property type="entry name" value="PUB_domain"/>
</dbReference>
<dbReference type="Pfam" id="PF03567">
    <property type="entry name" value="Sulfotransfer_2"/>
    <property type="match status" value="1"/>
</dbReference>
<dbReference type="Gene3D" id="1.20.58.2190">
    <property type="match status" value="1"/>
</dbReference>
<accession>A0A2P6U4V7</accession>
<evidence type="ECO:0000313" key="3">
    <source>
        <dbReference type="EMBL" id="PRW61344.1"/>
    </source>
</evidence>
<dbReference type="Proteomes" id="UP000239899">
    <property type="component" value="Unassembled WGS sequence"/>
</dbReference>
<evidence type="ECO:0000256" key="1">
    <source>
        <dbReference type="SAM" id="SignalP"/>
    </source>
</evidence>
<dbReference type="PANTHER" id="PTHR47694:SF1">
    <property type="entry name" value="PLANT UBX DOMAIN-CONTAINING PROTEIN 2"/>
    <property type="match status" value="1"/>
</dbReference>
<feature type="domain" description="PUB" evidence="2">
    <location>
        <begin position="335"/>
        <end position="399"/>
    </location>
</feature>
<dbReference type="SMART" id="SM00580">
    <property type="entry name" value="PUG"/>
    <property type="match status" value="1"/>
</dbReference>
<dbReference type="EMBL" id="LHPG02000001">
    <property type="protein sequence ID" value="PRW61344.1"/>
    <property type="molecule type" value="Genomic_DNA"/>
</dbReference>
<dbReference type="PANTHER" id="PTHR47694">
    <property type="entry name" value="PLANT UBX DOMAIN-CONTAINING PROTEIN 2"/>
    <property type="match status" value="1"/>
</dbReference>
<name>A0A2P6U4V7_CHLSO</name>
<dbReference type="Pfam" id="PF09409">
    <property type="entry name" value="PUB"/>
    <property type="match status" value="1"/>
</dbReference>
<gene>
    <name evidence="3" type="ORF">C2E21_0436</name>
</gene>
<feature type="chain" id="PRO_5015118169" evidence="1">
    <location>
        <begin position="31"/>
        <end position="488"/>
    </location>
</feature>
<dbReference type="CDD" id="cd09212">
    <property type="entry name" value="PUB"/>
    <property type="match status" value="1"/>
</dbReference>
<keyword evidence="1" id="KW-0732">Signal</keyword>
<dbReference type="STRING" id="3076.A0A2P6U4V7"/>
<evidence type="ECO:0000313" key="4">
    <source>
        <dbReference type="Proteomes" id="UP000239899"/>
    </source>
</evidence>
<dbReference type="GO" id="GO:0016020">
    <property type="term" value="C:membrane"/>
    <property type="evidence" value="ECO:0007669"/>
    <property type="project" value="InterPro"/>
</dbReference>
<dbReference type="GO" id="GO:0008146">
    <property type="term" value="F:sulfotransferase activity"/>
    <property type="evidence" value="ECO:0007669"/>
    <property type="project" value="InterPro"/>
</dbReference>